<protein>
    <recommendedName>
        <fullName evidence="3">Phytocyanin domain-containing protein</fullName>
    </recommendedName>
</protein>
<dbReference type="GO" id="GO:0009055">
    <property type="term" value="F:electron transfer activity"/>
    <property type="evidence" value="ECO:0007669"/>
    <property type="project" value="InterPro"/>
</dbReference>
<evidence type="ECO:0000313" key="5">
    <source>
        <dbReference type="Proteomes" id="UP000886520"/>
    </source>
</evidence>
<reference evidence="4" key="1">
    <citation type="submission" date="2021-01" db="EMBL/GenBank/DDBJ databases">
        <title>Adiantum capillus-veneris genome.</title>
        <authorList>
            <person name="Fang Y."/>
            <person name="Liao Q."/>
        </authorList>
    </citation>
    <scope>NUCLEOTIDE SEQUENCE</scope>
    <source>
        <strain evidence="4">H3</strain>
        <tissue evidence="4">Leaf</tissue>
    </source>
</reference>
<keyword evidence="1" id="KW-1015">Disulfide bond</keyword>
<feature type="domain" description="Phytocyanin" evidence="3">
    <location>
        <begin position="10"/>
        <end position="112"/>
    </location>
</feature>
<dbReference type="InterPro" id="IPR039391">
    <property type="entry name" value="Phytocyanin-like"/>
</dbReference>
<keyword evidence="5" id="KW-1185">Reference proteome</keyword>
<dbReference type="EMBL" id="JABFUD020000002">
    <property type="protein sequence ID" value="KAI5082803.1"/>
    <property type="molecule type" value="Genomic_DNA"/>
</dbReference>
<gene>
    <name evidence="4" type="ORF">GOP47_0002546</name>
</gene>
<evidence type="ECO:0000256" key="2">
    <source>
        <dbReference type="ARBA" id="ARBA00023180"/>
    </source>
</evidence>
<name>A0A9D4VBZ8_ADICA</name>
<organism evidence="4 5">
    <name type="scientific">Adiantum capillus-veneris</name>
    <name type="common">Maidenhair fern</name>
    <dbReference type="NCBI Taxonomy" id="13818"/>
    <lineage>
        <taxon>Eukaryota</taxon>
        <taxon>Viridiplantae</taxon>
        <taxon>Streptophyta</taxon>
        <taxon>Embryophyta</taxon>
        <taxon>Tracheophyta</taxon>
        <taxon>Polypodiopsida</taxon>
        <taxon>Polypodiidae</taxon>
        <taxon>Polypodiales</taxon>
        <taxon>Pteridineae</taxon>
        <taxon>Pteridaceae</taxon>
        <taxon>Vittarioideae</taxon>
        <taxon>Adiantum</taxon>
    </lineage>
</organism>
<dbReference type="Proteomes" id="UP000886520">
    <property type="component" value="Chromosome 3"/>
</dbReference>
<dbReference type="PANTHER" id="PTHR33021:SF350">
    <property type="entry name" value="UCLACYANIN-2"/>
    <property type="match status" value="1"/>
</dbReference>
<dbReference type="Pfam" id="PF02298">
    <property type="entry name" value="Cu_bind_like"/>
    <property type="match status" value="1"/>
</dbReference>
<dbReference type="InterPro" id="IPR003245">
    <property type="entry name" value="Phytocyanin_dom"/>
</dbReference>
<dbReference type="PROSITE" id="PS51485">
    <property type="entry name" value="PHYTOCYANIN"/>
    <property type="match status" value="1"/>
</dbReference>
<dbReference type="Gene3D" id="2.60.40.420">
    <property type="entry name" value="Cupredoxins - blue copper proteins"/>
    <property type="match status" value="1"/>
</dbReference>
<dbReference type="PANTHER" id="PTHR33021">
    <property type="entry name" value="BLUE COPPER PROTEIN"/>
    <property type="match status" value="1"/>
</dbReference>
<evidence type="ECO:0000313" key="4">
    <source>
        <dbReference type="EMBL" id="KAI5082803.1"/>
    </source>
</evidence>
<comment type="caution">
    <text evidence="4">The sequence shown here is derived from an EMBL/GenBank/DDBJ whole genome shotgun (WGS) entry which is preliminary data.</text>
</comment>
<evidence type="ECO:0000256" key="1">
    <source>
        <dbReference type="ARBA" id="ARBA00023157"/>
    </source>
</evidence>
<dbReference type="GO" id="GO:0005886">
    <property type="term" value="C:plasma membrane"/>
    <property type="evidence" value="ECO:0007669"/>
    <property type="project" value="TreeGrafter"/>
</dbReference>
<accession>A0A9D4VBZ8</accession>
<dbReference type="FunFam" id="2.60.40.420:FF:000034">
    <property type="entry name" value="Cupredoxin superfamily protein"/>
    <property type="match status" value="1"/>
</dbReference>
<proteinExistence type="predicted"/>
<dbReference type="InterPro" id="IPR008972">
    <property type="entry name" value="Cupredoxin"/>
</dbReference>
<sequence>MLSTKSVSGAHYRVGGLKGWEYGNDFQAWASSITFKQGDTLYFEYEANMHSVLEVSEEDYKTCNTRAPITSDGGKGRLVVTLREAGATFFYICGLPAHCSDGHMKVAIPLSLPPTITPSPSPSSTPHSSSSASPAAAAHVLLPLLLLLPPFLLLSL</sequence>
<dbReference type="AlphaFoldDB" id="A0A9D4VBZ8"/>
<keyword evidence="2" id="KW-0325">Glycoprotein</keyword>
<dbReference type="SUPFAM" id="SSF49503">
    <property type="entry name" value="Cupredoxins"/>
    <property type="match status" value="1"/>
</dbReference>
<dbReference type="CDD" id="cd04216">
    <property type="entry name" value="Phytocyanin"/>
    <property type="match status" value="1"/>
</dbReference>
<evidence type="ECO:0000259" key="3">
    <source>
        <dbReference type="PROSITE" id="PS51485"/>
    </source>
</evidence>
<dbReference type="OrthoDB" id="1933492at2759"/>